<dbReference type="PROSITE" id="PS01124">
    <property type="entry name" value="HTH_ARAC_FAMILY_2"/>
    <property type="match status" value="1"/>
</dbReference>
<keyword evidence="3" id="KW-0804">Transcription</keyword>
<dbReference type="InterPro" id="IPR018060">
    <property type="entry name" value="HTH_AraC"/>
</dbReference>
<dbReference type="Gene3D" id="1.10.10.60">
    <property type="entry name" value="Homeodomain-like"/>
    <property type="match status" value="1"/>
</dbReference>
<reference evidence="6" key="1">
    <citation type="submission" date="2016-10" db="EMBL/GenBank/DDBJ databases">
        <authorList>
            <person name="Varghese N."/>
            <person name="Submissions S."/>
        </authorList>
    </citation>
    <scope>NUCLEOTIDE SEQUENCE [LARGE SCALE GENOMIC DNA]</scope>
    <source>
        <strain evidence="6">DSM 7481</strain>
    </source>
</reference>
<dbReference type="RefSeq" id="WP_092951514.1">
    <property type="nucleotide sequence ID" value="NZ_FOMQ01000005.1"/>
</dbReference>
<feature type="domain" description="HTH araC/xylS-type" evidence="4">
    <location>
        <begin position="211"/>
        <end position="312"/>
    </location>
</feature>
<dbReference type="Proteomes" id="UP000199517">
    <property type="component" value="Unassembled WGS sequence"/>
</dbReference>
<dbReference type="AlphaFoldDB" id="A0A1I1UPR2"/>
<name>A0A1I1UPR2_9BURK</name>
<dbReference type="GO" id="GO:0003700">
    <property type="term" value="F:DNA-binding transcription factor activity"/>
    <property type="evidence" value="ECO:0007669"/>
    <property type="project" value="InterPro"/>
</dbReference>
<evidence type="ECO:0000256" key="3">
    <source>
        <dbReference type="ARBA" id="ARBA00023163"/>
    </source>
</evidence>
<proteinExistence type="predicted"/>
<keyword evidence="6" id="KW-1185">Reference proteome</keyword>
<keyword evidence="1" id="KW-0805">Transcription regulation</keyword>
<dbReference type="EMBL" id="FOMQ01000005">
    <property type="protein sequence ID" value="SFD72565.1"/>
    <property type="molecule type" value="Genomic_DNA"/>
</dbReference>
<dbReference type="SUPFAM" id="SSF46689">
    <property type="entry name" value="Homeodomain-like"/>
    <property type="match status" value="1"/>
</dbReference>
<dbReference type="SMART" id="SM00342">
    <property type="entry name" value="HTH_ARAC"/>
    <property type="match status" value="1"/>
</dbReference>
<dbReference type="STRING" id="32040.SAMN04489710_105190"/>
<dbReference type="PANTHER" id="PTHR47894:SF1">
    <property type="entry name" value="HTH-TYPE TRANSCRIPTIONAL REGULATOR VQSM"/>
    <property type="match status" value="1"/>
</dbReference>
<dbReference type="InterPro" id="IPR009057">
    <property type="entry name" value="Homeodomain-like_sf"/>
</dbReference>
<dbReference type="Pfam" id="PF12833">
    <property type="entry name" value="HTH_18"/>
    <property type="match status" value="1"/>
</dbReference>
<dbReference type="PANTHER" id="PTHR47894">
    <property type="entry name" value="HTH-TYPE TRANSCRIPTIONAL REGULATOR GADX"/>
    <property type="match status" value="1"/>
</dbReference>
<evidence type="ECO:0000313" key="5">
    <source>
        <dbReference type="EMBL" id="SFD72565.1"/>
    </source>
</evidence>
<keyword evidence="2 5" id="KW-0238">DNA-binding</keyword>
<evidence type="ECO:0000256" key="1">
    <source>
        <dbReference type="ARBA" id="ARBA00023015"/>
    </source>
</evidence>
<dbReference type="InterPro" id="IPR035418">
    <property type="entry name" value="AraC-bd_2"/>
</dbReference>
<dbReference type="Pfam" id="PF14525">
    <property type="entry name" value="AraC_binding_2"/>
    <property type="match status" value="1"/>
</dbReference>
<evidence type="ECO:0000256" key="2">
    <source>
        <dbReference type="ARBA" id="ARBA00023125"/>
    </source>
</evidence>
<evidence type="ECO:0000313" key="6">
    <source>
        <dbReference type="Proteomes" id="UP000199517"/>
    </source>
</evidence>
<organism evidence="5 6">
    <name type="scientific">Paracidovorax konjaci</name>
    <dbReference type="NCBI Taxonomy" id="32040"/>
    <lineage>
        <taxon>Bacteria</taxon>
        <taxon>Pseudomonadati</taxon>
        <taxon>Pseudomonadota</taxon>
        <taxon>Betaproteobacteria</taxon>
        <taxon>Burkholderiales</taxon>
        <taxon>Comamonadaceae</taxon>
        <taxon>Paracidovorax</taxon>
    </lineage>
</organism>
<dbReference type="GO" id="GO:0000976">
    <property type="term" value="F:transcription cis-regulatory region binding"/>
    <property type="evidence" value="ECO:0007669"/>
    <property type="project" value="TreeGrafter"/>
</dbReference>
<gene>
    <name evidence="5" type="ORF">SAMN04489710_105190</name>
</gene>
<dbReference type="GO" id="GO:0005829">
    <property type="term" value="C:cytosol"/>
    <property type="evidence" value="ECO:0007669"/>
    <property type="project" value="TreeGrafter"/>
</dbReference>
<protein>
    <submittedName>
        <fullName evidence="5">AraC-type DNA-binding protein</fullName>
    </submittedName>
</protein>
<dbReference type="OrthoDB" id="8776159at2"/>
<sequence>MHDGIRTWTTDCVAPAERADYWVGAVCDCFLDMEVEPGQRHAFSARLTSMACAGLRVNRVGGSAQRVRRTLQGIRRSGGDNFYYLLCKASPAPCHVAQDGAGATRLLPGDLALIDSRRGYLLEFPESVDTVSIEIPIGWLETWLPASGHWLGRHVDGSSGWGKVLSTYVNQLQAERPDRLGPLQAEHLGGLLSLACGAVPKDAAPRPGLLQRIEHGVRQRFHEPGLTAADVAAEAGVSLRTLHRALAAGGSTFALLLMRERMAAAQRMLRAPSHRHLTVAEIGRRAGFLDPSHFARACRHWSGRTPAQERCAGAEAAARPR</sequence>
<evidence type="ECO:0000259" key="4">
    <source>
        <dbReference type="PROSITE" id="PS01124"/>
    </source>
</evidence>
<accession>A0A1I1UPR2</accession>